<keyword evidence="9 17" id="KW-0274">FAD</keyword>
<dbReference type="Pfam" id="PF01315">
    <property type="entry name" value="Ald_Xan_dh_C"/>
    <property type="match status" value="1"/>
</dbReference>
<dbReference type="PROSITE" id="PS00197">
    <property type="entry name" value="2FE2S_FER_1"/>
    <property type="match status" value="1"/>
</dbReference>
<feature type="domain" description="2Fe-2S ferredoxin-type" evidence="19">
    <location>
        <begin position="2"/>
        <end position="91"/>
    </location>
</feature>
<keyword evidence="6" id="KW-0285">Flavoprotein</keyword>
<dbReference type="InterPro" id="IPR002346">
    <property type="entry name" value="Mopterin_DH_FAD-bd"/>
</dbReference>
<dbReference type="GO" id="GO:0016491">
    <property type="term" value="F:oxidoreductase activity"/>
    <property type="evidence" value="ECO:0007669"/>
    <property type="project" value="UniProtKB-KW"/>
</dbReference>
<proteinExistence type="evidence at transcript level"/>
<keyword evidence="7 18" id="KW-0001">2Fe-2S</keyword>
<feature type="binding site" evidence="18">
    <location>
        <position position="51"/>
    </location>
    <ligand>
        <name>[2Fe-2S] cluster</name>
        <dbReference type="ChEBI" id="CHEBI:190135"/>
        <label>1</label>
    </ligand>
</feature>
<dbReference type="EMBL" id="MT039793">
    <property type="protein sequence ID" value="QPF77600.1"/>
    <property type="molecule type" value="mRNA"/>
</dbReference>
<dbReference type="SMART" id="SM01092">
    <property type="entry name" value="CO_deh_flav_C"/>
    <property type="match status" value="1"/>
</dbReference>
<dbReference type="InterPro" id="IPR036884">
    <property type="entry name" value="2Fe-2S-bd_dom_sf"/>
</dbReference>
<dbReference type="InterPro" id="IPR001041">
    <property type="entry name" value="2Fe-2S_ferredoxin-type"/>
</dbReference>
<feature type="binding site" evidence="18">
    <location>
        <position position="113"/>
    </location>
    <ligand>
        <name>[2Fe-2S] cluster</name>
        <dbReference type="ChEBI" id="CHEBI:190135"/>
        <label>2</label>
    </ligand>
</feature>
<comment type="cofactor">
    <cofactor evidence="15">
        <name>[2Fe-2S] cluster</name>
        <dbReference type="ChEBI" id="CHEBI:190135"/>
    </cofactor>
</comment>
<evidence type="ECO:0000256" key="18">
    <source>
        <dbReference type="PIRSR" id="PIRSR000127-3"/>
    </source>
</evidence>
<comment type="similarity">
    <text evidence="3">Belongs to the xanthine dehydrogenase family.</text>
</comment>
<keyword evidence="5 18" id="KW-0500">Molybdenum</keyword>
<sequence length="1265" mass="139542">MDKIYFTVNGEHYSLSGSDVSPRTSLNDYLRNYLNLYGTKVMCREGGCGACIVAVSQTHPDTKETHVFSVNSCLVHILSCHNWDITTIEGIGNKKNGYHAIQTRLAAFNGTQCGYCTPGWIMNMYSIDKRSNEKLSMRQIEDSFGSNMCRCTGYRSILDAFKSFASDLEPELKNKVQDLEDLHKLGCRNTCERRCSALDEEWCIINKKSDTLLAVGGDGSRWYKAFTIKDVFKILSKEGVDSYRFVAGNTGQGVYPITTEPRVLIDISSIAAIKGTWTDGNLVIGAGITLTEVMNEFQKWANENEDFAYLNEFYKHLSLVAHIPVRNIGTIAGNLSLKNKHNNFPSDLFLIFATVEAAITIVNDKLDKQCIDFQEFLKTDLTNKLITEVKLPPLPTTCLIKTYKIMARAQNVHAIVNAGFLFKLDTSNKIVSTNIVYGSMSPTFVNAVQTERALKDLQLYSEESLQKALSVLNTELSPELDPPEASPQCRKTIALGLFYKALLSLCPNVNPRYKSGGTELERELSKGTQTFDTDKSIWPLNKPVPKLEALSQCSGEARYSCDVNPGPRTVHVAFVLSDVSVAEIDRFDPSEALKVSGVIAFLTAKDIPGKNTFTPTNVPWQEVDEEILASNKVLYYGQPVGLIVAISHNLAVSAAKLVKVYYKNNKAKPVLTIQDALTAPDKDKRIRKEVTTKATDRGQDIKQVIKGALSIPSQYHYTMETQSCTVIPTENGVEVRSATQWMDLIHVAVANMLSVQQNKVEVIVNRVGGAYGGKASRSSLIACAAALAATACGRAASLVLPIDTNMAAIGKRQECLVEYELGVNNSGVIQYLNVSYYSDCGWSYNDTAGSAIASVLANLYDSSRWTITGYSVLTDKASNTWCRAPGTTEAIAIHEHLMERIAYATKLDPVDVRIANIAEKHSGIKDMIATLKYSSNYDTRKTEIAKYNSENAWKKKGLKLSIMSFPIEYSWNFPVTVSVYHGDGTVAISQGGIEMGQGINTKIAQVCAYTLKIPLEKVSVIGSNSFVSPNAMCSNGSITSDCVAYATLRACKELLNRFEDIKENTNEPWEETVKKAFEKGINLQASYMTSPLDSLQGYDVYGVCAIEVELDVLTGTHVVKRVDLLEDAGISLSPDIDVGQIEGAFIMGLGLWTTEQLVYDQKTGRLLTDRTWTYHPPGAKDIPVDFRITLQPNAPNPAGVLRSKATGEPALTLAVGVTFALHDAILDARKEFGYKDTEWLSVDVPYSVENILKAISPNYEYYKLY</sequence>
<dbReference type="Pfam" id="PF02738">
    <property type="entry name" value="MoCoBD_1"/>
    <property type="match status" value="1"/>
</dbReference>
<dbReference type="GO" id="GO:0071949">
    <property type="term" value="F:FAD binding"/>
    <property type="evidence" value="ECO:0007669"/>
    <property type="project" value="InterPro"/>
</dbReference>
<evidence type="ECO:0000256" key="7">
    <source>
        <dbReference type="ARBA" id="ARBA00022714"/>
    </source>
</evidence>
<dbReference type="Gene3D" id="3.10.20.30">
    <property type="match status" value="1"/>
</dbReference>
<dbReference type="PANTHER" id="PTHR11908:SF132">
    <property type="entry name" value="ALDEHYDE OXIDASE 1-RELATED"/>
    <property type="match status" value="1"/>
</dbReference>
<dbReference type="PROSITE" id="PS51085">
    <property type="entry name" value="2FE2S_FER_2"/>
    <property type="match status" value="1"/>
</dbReference>
<protein>
    <submittedName>
        <fullName evidence="21">Aldehyde oxidase 3</fullName>
    </submittedName>
</protein>
<comment type="cofactor">
    <cofactor evidence="18">
        <name>[2Fe-2S] cluster</name>
        <dbReference type="ChEBI" id="CHEBI:190135"/>
    </cofactor>
    <text evidence="18">Binds 2 [2Fe-2S] clusters.</text>
</comment>
<dbReference type="InterPro" id="IPR016166">
    <property type="entry name" value="FAD-bd_PCMH"/>
</dbReference>
<feature type="binding site" evidence="18">
    <location>
        <position position="740"/>
    </location>
    <ligand>
        <name>Mo-molybdopterin</name>
        <dbReference type="ChEBI" id="CHEBI:71302"/>
    </ligand>
    <ligandPart>
        <name>Mo</name>
        <dbReference type="ChEBI" id="CHEBI:28685"/>
    </ligandPart>
</feature>
<evidence type="ECO:0000256" key="11">
    <source>
        <dbReference type="ARBA" id="ARBA00023004"/>
    </source>
</evidence>
<dbReference type="InterPro" id="IPR046867">
    <property type="entry name" value="AldOxase/xan_DH_MoCoBD2"/>
</dbReference>
<dbReference type="SUPFAM" id="SSF54292">
    <property type="entry name" value="2Fe-2S ferredoxin-like"/>
    <property type="match status" value="1"/>
</dbReference>
<dbReference type="FunFam" id="3.10.20.30:FF:000012">
    <property type="entry name" value="Xanthine dehydrogenase/oxidase"/>
    <property type="match status" value="1"/>
</dbReference>
<dbReference type="AlphaFoldDB" id="A0A7S9CF82"/>
<evidence type="ECO:0000256" key="3">
    <source>
        <dbReference type="ARBA" id="ARBA00006849"/>
    </source>
</evidence>
<evidence type="ECO:0000256" key="15">
    <source>
        <dbReference type="ARBA" id="ARBA00034078"/>
    </source>
</evidence>
<dbReference type="GO" id="GO:0005777">
    <property type="term" value="C:peroxisome"/>
    <property type="evidence" value="ECO:0007669"/>
    <property type="project" value="UniProtKB-SubCell"/>
</dbReference>
<evidence type="ECO:0000256" key="14">
    <source>
        <dbReference type="ARBA" id="ARBA00023140"/>
    </source>
</evidence>
<dbReference type="Gene3D" id="1.10.150.120">
    <property type="entry name" value="[2Fe-2S]-binding domain"/>
    <property type="match status" value="1"/>
</dbReference>
<dbReference type="Gene3D" id="3.30.365.10">
    <property type="entry name" value="Aldehyde oxidase/xanthine dehydrogenase, molybdopterin binding domain"/>
    <property type="match status" value="4"/>
</dbReference>
<evidence type="ECO:0000256" key="9">
    <source>
        <dbReference type="ARBA" id="ARBA00022827"/>
    </source>
</evidence>
<dbReference type="FunFam" id="3.30.365.10:FF:000001">
    <property type="entry name" value="Xanthine dehydrogenase oxidase"/>
    <property type="match status" value="1"/>
</dbReference>
<feature type="binding site" evidence="18">
    <location>
        <position position="116"/>
    </location>
    <ligand>
        <name>[2Fe-2S] cluster</name>
        <dbReference type="ChEBI" id="CHEBI:190135"/>
        <label>2</label>
    </ligand>
</feature>
<feature type="domain" description="FAD-binding PCMH-type" evidence="20">
    <location>
        <begin position="215"/>
        <end position="396"/>
    </location>
</feature>
<dbReference type="SUPFAM" id="SSF54665">
    <property type="entry name" value="CO dehydrogenase molybdoprotein N-domain-like"/>
    <property type="match status" value="1"/>
</dbReference>
<dbReference type="SUPFAM" id="SSF56176">
    <property type="entry name" value="FAD-binding/transporter-associated domain-like"/>
    <property type="match status" value="1"/>
</dbReference>
<reference evidence="21" key="1">
    <citation type="submission" date="2020-02" db="EMBL/GenBank/DDBJ databases">
        <title>Identification, sequence characteristics, and expression patterns of three aldehyde oxidase genes in the greater wax moth, Galleria mellonella.</title>
        <authorList>
            <person name="Liu S."/>
        </authorList>
    </citation>
    <scope>NUCLEOTIDE SEQUENCE</scope>
</reference>
<dbReference type="PANTHER" id="PTHR11908">
    <property type="entry name" value="XANTHINE DEHYDROGENASE"/>
    <property type="match status" value="1"/>
</dbReference>
<feature type="binding site" evidence="18">
    <location>
        <position position="48"/>
    </location>
    <ligand>
        <name>[2Fe-2S] cluster</name>
        <dbReference type="ChEBI" id="CHEBI:190135"/>
        <label>1</label>
    </ligand>
</feature>
<feature type="binding site" evidence="18">
    <location>
        <position position="43"/>
    </location>
    <ligand>
        <name>[2Fe-2S] cluster</name>
        <dbReference type="ChEBI" id="CHEBI:190135"/>
        <label>1</label>
    </ligand>
</feature>
<keyword evidence="10" id="KW-0560">Oxidoreductase</keyword>
<dbReference type="InterPro" id="IPR037165">
    <property type="entry name" value="AldOxase/xan_DH_Mopterin-bd_sf"/>
</dbReference>
<dbReference type="PIRSF" id="PIRSF000127">
    <property type="entry name" value="Xanthine_DH"/>
    <property type="match status" value="1"/>
</dbReference>
<dbReference type="InterPro" id="IPR016208">
    <property type="entry name" value="Ald_Oxase/xanthine_DH-like"/>
</dbReference>
<dbReference type="InterPro" id="IPR012675">
    <property type="entry name" value="Beta-grasp_dom_sf"/>
</dbReference>
<dbReference type="PROSITE" id="PS51387">
    <property type="entry name" value="FAD_PCMH"/>
    <property type="match status" value="1"/>
</dbReference>
<dbReference type="Pfam" id="PF20256">
    <property type="entry name" value="MoCoBD_2"/>
    <property type="match status" value="1"/>
</dbReference>
<dbReference type="Gene3D" id="3.90.1170.50">
    <property type="entry name" value="Aldehyde oxidase/xanthine dehydrogenase, a/b hammerhead"/>
    <property type="match status" value="1"/>
</dbReference>
<dbReference type="InterPro" id="IPR036856">
    <property type="entry name" value="Ald_Oxase/Xan_DH_a/b_sf"/>
</dbReference>
<dbReference type="InterPro" id="IPR005107">
    <property type="entry name" value="CO_DH_flav_C"/>
</dbReference>
<evidence type="ECO:0000256" key="4">
    <source>
        <dbReference type="ARBA" id="ARBA00011738"/>
    </source>
</evidence>
<name>A0A7S9CF82_GALME</name>
<evidence type="ECO:0000256" key="10">
    <source>
        <dbReference type="ARBA" id="ARBA00023002"/>
    </source>
</evidence>
<comment type="cofactor">
    <cofactor evidence="18">
        <name>Mo-molybdopterin</name>
        <dbReference type="ChEBI" id="CHEBI:71302"/>
    </cofactor>
    <text evidence="18">Binds 1 Mo-molybdopterin (Mo-MPT) cofactor per subunit.</text>
</comment>
<evidence type="ECO:0000256" key="6">
    <source>
        <dbReference type="ARBA" id="ARBA00022630"/>
    </source>
</evidence>
<dbReference type="SMART" id="SM01008">
    <property type="entry name" value="Ald_Xan_dh_C"/>
    <property type="match status" value="1"/>
</dbReference>
<comment type="cofactor">
    <cofactor evidence="1 17">
        <name>FAD</name>
        <dbReference type="ChEBI" id="CHEBI:57692"/>
    </cofactor>
</comment>
<evidence type="ECO:0000256" key="1">
    <source>
        <dbReference type="ARBA" id="ARBA00001974"/>
    </source>
</evidence>
<dbReference type="InterPro" id="IPR036318">
    <property type="entry name" value="FAD-bd_PCMH-like_sf"/>
</dbReference>
<dbReference type="Pfam" id="PF03450">
    <property type="entry name" value="CO_deh_flav_C"/>
    <property type="match status" value="1"/>
</dbReference>
<evidence type="ECO:0000256" key="5">
    <source>
        <dbReference type="ARBA" id="ARBA00022505"/>
    </source>
</evidence>
<organism evidence="21">
    <name type="scientific">Galleria mellonella</name>
    <name type="common">Greater wax moth</name>
    <dbReference type="NCBI Taxonomy" id="7137"/>
    <lineage>
        <taxon>Eukaryota</taxon>
        <taxon>Metazoa</taxon>
        <taxon>Ecdysozoa</taxon>
        <taxon>Arthropoda</taxon>
        <taxon>Hexapoda</taxon>
        <taxon>Insecta</taxon>
        <taxon>Pterygota</taxon>
        <taxon>Neoptera</taxon>
        <taxon>Endopterygota</taxon>
        <taxon>Lepidoptera</taxon>
        <taxon>Glossata</taxon>
        <taxon>Ditrysia</taxon>
        <taxon>Pyraloidea</taxon>
        <taxon>Pyralidae</taxon>
        <taxon>Galleriinae</taxon>
        <taxon>Galleria</taxon>
    </lineage>
</organism>
<feature type="binding site" evidence="18">
    <location>
        <position position="149"/>
    </location>
    <ligand>
        <name>[2Fe-2S] cluster</name>
        <dbReference type="ChEBI" id="CHEBI:190135"/>
        <label>2</label>
    </ligand>
</feature>
<dbReference type="Gene3D" id="3.30.465.10">
    <property type="match status" value="1"/>
</dbReference>
<dbReference type="SUPFAM" id="SSF47741">
    <property type="entry name" value="CO dehydrogenase ISP C-domain like"/>
    <property type="match status" value="1"/>
</dbReference>
<evidence type="ECO:0000256" key="16">
    <source>
        <dbReference type="PIRSR" id="PIRSR000127-1"/>
    </source>
</evidence>
<dbReference type="SUPFAM" id="SSF56003">
    <property type="entry name" value="Molybdenum cofactor-binding domain"/>
    <property type="match status" value="1"/>
</dbReference>
<feature type="active site" description="Proton acceptor" evidence="16">
    <location>
        <position position="1208"/>
    </location>
</feature>
<dbReference type="Gene3D" id="3.30.390.50">
    <property type="entry name" value="CO dehydrogenase flavoprotein, C-terminal domain"/>
    <property type="match status" value="1"/>
</dbReference>
<dbReference type="InterPro" id="IPR002888">
    <property type="entry name" value="2Fe-2S-bd"/>
</dbReference>
<keyword evidence="13" id="KW-0520">NAD</keyword>
<dbReference type="SUPFAM" id="SSF55447">
    <property type="entry name" value="CO dehydrogenase flavoprotein C-terminal domain-like"/>
    <property type="match status" value="1"/>
</dbReference>
<comment type="subcellular location">
    <subcellularLocation>
        <location evidence="2">Peroxisome</location>
    </subcellularLocation>
</comment>
<dbReference type="Pfam" id="PF00111">
    <property type="entry name" value="Fer2"/>
    <property type="match status" value="1"/>
</dbReference>
<feature type="binding site" evidence="18">
    <location>
        <position position="883"/>
    </location>
    <ligand>
        <name>Mo-molybdopterin</name>
        <dbReference type="ChEBI" id="CHEBI:71302"/>
    </ligand>
    <ligandPart>
        <name>Mo</name>
        <dbReference type="ChEBI" id="CHEBI:28685"/>
    </ligandPart>
</feature>
<feature type="binding site" evidence="18">
    <location>
        <position position="1036"/>
    </location>
    <ligand>
        <name>Mo-molybdopterin</name>
        <dbReference type="ChEBI" id="CHEBI:71302"/>
    </ligand>
    <ligandPart>
        <name>Mo</name>
        <dbReference type="ChEBI" id="CHEBI:28685"/>
    </ligandPart>
</feature>
<evidence type="ECO:0000256" key="8">
    <source>
        <dbReference type="ARBA" id="ARBA00022723"/>
    </source>
</evidence>
<dbReference type="CDD" id="cd00207">
    <property type="entry name" value="fer2"/>
    <property type="match status" value="1"/>
</dbReference>
<dbReference type="InterPro" id="IPR036010">
    <property type="entry name" value="2Fe-2S_ferredoxin-like_sf"/>
</dbReference>
<keyword evidence="8 18" id="KW-0479">Metal-binding</keyword>
<comment type="subunit">
    <text evidence="4">Homodimer.</text>
</comment>
<dbReference type="InterPro" id="IPR000674">
    <property type="entry name" value="Ald_Oxase/Xan_DH_a/b"/>
</dbReference>
<evidence type="ECO:0000256" key="12">
    <source>
        <dbReference type="ARBA" id="ARBA00023014"/>
    </source>
</evidence>
<evidence type="ECO:0000256" key="2">
    <source>
        <dbReference type="ARBA" id="ARBA00004275"/>
    </source>
</evidence>
<keyword evidence="14" id="KW-0576">Peroxisome</keyword>
<evidence type="ECO:0000256" key="17">
    <source>
        <dbReference type="PIRSR" id="PIRSR000127-2"/>
    </source>
</evidence>
<dbReference type="Pfam" id="PF00941">
    <property type="entry name" value="FAD_binding_5"/>
    <property type="match status" value="1"/>
</dbReference>
<dbReference type="InterPro" id="IPR016169">
    <property type="entry name" value="FAD-bd_PCMH_sub2"/>
</dbReference>
<feature type="binding site" evidence="18">
    <location>
        <position position="73"/>
    </location>
    <ligand>
        <name>[2Fe-2S] cluster</name>
        <dbReference type="ChEBI" id="CHEBI:190135"/>
        <label>1</label>
    </ligand>
</feature>
<keyword evidence="12 18" id="KW-0411">Iron-sulfur</keyword>
<dbReference type="InterPro" id="IPR036683">
    <property type="entry name" value="CO_DH_flav_C_dom_sf"/>
</dbReference>
<evidence type="ECO:0000259" key="19">
    <source>
        <dbReference type="PROSITE" id="PS51085"/>
    </source>
</evidence>
<dbReference type="InterPro" id="IPR008274">
    <property type="entry name" value="AldOxase/xan_DH_MoCoBD1"/>
</dbReference>
<dbReference type="GO" id="GO:0051537">
    <property type="term" value="F:2 iron, 2 sulfur cluster binding"/>
    <property type="evidence" value="ECO:0007669"/>
    <property type="project" value="UniProtKB-KW"/>
</dbReference>
<feature type="binding site" evidence="18">
    <location>
        <position position="151"/>
    </location>
    <ligand>
        <name>[2Fe-2S] cluster</name>
        <dbReference type="ChEBI" id="CHEBI:190135"/>
        <label>2</label>
    </ligand>
</feature>
<accession>A0A7S9CF82</accession>
<dbReference type="FunFam" id="3.30.365.10:FF:000002">
    <property type="entry name" value="Xanthine dehydrogenase oxidase"/>
    <property type="match status" value="1"/>
</dbReference>
<dbReference type="Pfam" id="PF01799">
    <property type="entry name" value="Fer2_2"/>
    <property type="match status" value="1"/>
</dbReference>
<keyword evidence="11 18" id="KW-0408">Iron</keyword>
<feature type="binding site" evidence="17">
    <location>
        <position position="404"/>
    </location>
    <ligand>
        <name>FAD</name>
        <dbReference type="ChEBI" id="CHEBI:57692"/>
    </ligand>
</feature>
<evidence type="ECO:0000256" key="13">
    <source>
        <dbReference type="ARBA" id="ARBA00023027"/>
    </source>
</evidence>
<dbReference type="InterPro" id="IPR006058">
    <property type="entry name" value="2Fe2S_fd_BS"/>
</dbReference>
<evidence type="ECO:0000259" key="20">
    <source>
        <dbReference type="PROSITE" id="PS51387"/>
    </source>
</evidence>
<dbReference type="GO" id="GO:0005506">
    <property type="term" value="F:iron ion binding"/>
    <property type="evidence" value="ECO:0007669"/>
    <property type="project" value="InterPro"/>
</dbReference>
<evidence type="ECO:0000313" key="21">
    <source>
        <dbReference type="EMBL" id="QPF77600.1"/>
    </source>
</evidence>